<sequence>MARPDPPQFGPIEFARQKLVQGVRAAFNDTAKGETPVPPSDEALFAKDTPIRMVHADVVSMMVGGMAALLLQMLHPHALRGVLDFSNFRADMHGRLRRTARFIAVTTYGHRDDAEAAIARVNTIHSKVQGTLPDGTPYSATNPRTLAWVHVTESLMFLEAWLTHVRPNMPMAEQDEYFRQFAVIARGLGADPVPETKAEAMAIFRELRGDLRSSPEAREVADLIVNKRIEGASGAVQPFLANAAVDLIPPFARTMLALERPGWQATPSKLVTNAMGRTLRWAFRQKPGGGSA</sequence>
<keyword evidence="3" id="KW-1185">Reference proteome</keyword>
<gene>
    <name evidence="2" type="ORF">D2V07_04615</name>
</gene>
<dbReference type="PANTHER" id="PTHR36151">
    <property type="entry name" value="BLR2777 PROTEIN"/>
    <property type="match status" value="1"/>
</dbReference>
<reference evidence="2 3" key="1">
    <citation type="submission" date="2018-08" db="EMBL/GenBank/DDBJ databases">
        <title>Erythrobacter zhengii sp.nov., a bacterium isolated from deep-sea sediment.</title>
        <authorList>
            <person name="Fang C."/>
            <person name="Wu Y.-H."/>
            <person name="Sun C."/>
            <person name="Wang H."/>
            <person name="Cheng H."/>
            <person name="Meng F.-X."/>
            <person name="Wang C.-S."/>
            <person name="Xu X.-W."/>
        </authorList>
    </citation>
    <scope>NUCLEOTIDE SEQUENCE [LARGE SCALE GENOMIC DNA]</scope>
    <source>
        <strain evidence="2 3">V18</strain>
    </source>
</reference>
<dbReference type="Pfam" id="PF09995">
    <property type="entry name" value="MPAB_Lcp_cat"/>
    <property type="match status" value="1"/>
</dbReference>
<name>A0A418NUE2_9SPHN</name>
<dbReference type="Proteomes" id="UP000286576">
    <property type="component" value="Unassembled WGS sequence"/>
</dbReference>
<proteinExistence type="predicted"/>
<accession>A0A418NUE2</accession>
<dbReference type="EMBL" id="QXFL01000002">
    <property type="protein sequence ID" value="RIV87631.1"/>
    <property type="molecule type" value="Genomic_DNA"/>
</dbReference>
<dbReference type="AlphaFoldDB" id="A0A418NUE2"/>
<evidence type="ECO:0000313" key="3">
    <source>
        <dbReference type="Proteomes" id="UP000286576"/>
    </source>
</evidence>
<evidence type="ECO:0000313" key="2">
    <source>
        <dbReference type="EMBL" id="RIV87631.1"/>
    </source>
</evidence>
<dbReference type="InterPro" id="IPR018713">
    <property type="entry name" value="MPAB/Lcp_cat_dom"/>
</dbReference>
<comment type="caution">
    <text evidence="2">The sequence shown here is derived from an EMBL/GenBank/DDBJ whole genome shotgun (WGS) entry which is preliminary data.</text>
</comment>
<protein>
    <submittedName>
        <fullName evidence="2">DUF2236 domain-containing protein</fullName>
    </submittedName>
</protein>
<dbReference type="GO" id="GO:0016491">
    <property type="term" value="F:oxidoreductase activity"/>
    <property type="evidence" value="ECO:0007669"/>
    <property type="project" value="InterPro"/>
</dbReference>
<dbReference type="OrthoDB" id="108890at2"/>
<dbReference type="RefSeq" id="WP_119585244.1">
    <property type="nucleotide sequence ID" value="NZ_CAWODQ010000012.1"/>
</dbReference>
<feature type="domain" description="ER-bound oxygenase mpaB/mpaB'/Rubber oxygenase catalytic" evidence="1">
    <location>
        <begin position="54"/>
        <end position="281"/>
    </location>
</feature>
<evidence type="ECO:0000259" key="1">
    <source>
        <dbReference type="Pfam" id="PF09995"/>
    </source>
</evidence>
<dbReference type="PANTHER" id="PTHR36151:SF3">
    <property type="entry name" value="ER-BOUND OXYGENASE MPAB_MPAB'_RUBBER OXYGENASE CATALYTIC DOMAIN-CONTAINING PROTEIN"/>
    <property type="match status" value="1"/>
</dbReference>
<organism evidence="2 3">
    <name type="scientific">Aurantiacibacter zhengii</name>
    <dbReference type="NCBI Taxonomy" id="2307003"/>
    <lineage>
        <taxon>Bacteria</taxon>
        <taxon>Pseudomonadati</taxon>
        <taxon>Pseudomonadota</taxon>
        <taxon>Alphaproteobacteria</taxon>
        <taxon>Sphingomonadales</taxon>
        <taxon>Erythrobacteraceae</taxon>
        <taxon>Aurantiacibacter</taxon>
    </lineage>
</organism>